<protein>
    <submittedName>
        <fullName evidence="1">Uncharacterized protein</fullName>
    </submittedName>
</protein>
<dbReference type="STRING" id="690879.TSACC_21209"/>
<organism evidence="1 2">
    <name type="scientific">Terrimicrobium sacchariphilum</name>
    <dbReference type="NCBI Taxonomy" id="690879"/>
    <lineage>
        <taxon>Bacteria</taxon>
        <taxon>Pseudomonadati</taxon>
        <taxon>Verrucomicrobiota</taxon>
        <taxon>Terrimicrobiia</taxon>
        <taxon>Terrimicrobiales</taxon>
        <taxon>Terrimicrobiaceae</taxon>
        <taxon>Terrimicrobium</taxon>
    </lineage>
</organism>
<dbReference type="AlphaFoldDB" id="A0A146G7E9"/>
<dbReference type="GO" id="GO:0016151">
    <property type="term" value="F:nickel cation binding"/>
    <property type="evidence" value="ECO:0007669"/>
    <property type="project" value="InterPro"/>
</dbReference>
<dbReference type="Proteomes" id="UP000076023">
    <property type="component" value="Unassembled WGS sequence"/>
</dbReference>
<dbReference type="EMBL" id="BDCO01000002">
    <property type="protein sequence ID" value="GAT32807.1"/>
    <property type="molecule type" value="Genomic_DNA"/>
</dbReference>
<dbReference type="InParanoid" id="A0A146G7E9"/>
<evidence type="ECO:0000313" key="1">
    <source>
        <dbReference type="EMBL" id="GAT32807.1"/>
    </source>
</evidence>
<dbReference type="Gene3D" id="1.10.4190.10">
    <property type="entry name" value="Urease accessory protein UreF"/>
    <property type="match status" value="1"/>
</dbReference>
<comment type="caution">
    <text evidence="1">The sequence shown here is derived from an EMBL/GenBank/DDBJ whole genome shotgun (WGS) entry which is preliminary data.</text>
</comment>
<dbReference type="InterPro" id="IPR038277">
    <property type="entry name" value="UreF_sf"/>
</dbReference>
<proteinExistence type="predicted"/>
<reference evidence="2" key="1">
    <citation type="journal article" date="2017" name="Genome Announc.">
        <title>Draft Genome Sequence of Terrimicrobium sacchariphilum NM-5T, a Facultative Anaerobic Soil Bacterium of the Class Spartobacteria.</title>
        <authorList>
            <person name="Qiu Y.L."/>
            <person name="Tourlousse D.M."/>
            <person name="Matsuura N."/>
            <person name="Ohashi A."/>
            <person name="Sekiguchi Y."/>
        </authorList>
    </citation>
    <scope>NUCLEOTIDE SEQUENCE [LARGE SCALE GENOMIC DNA]</scope>
    <source>
        <strain evidence="2">NM-5</strain>
    </source>
</reference>
<dbReference type="Pfam" id="PF01730">
    <property type="entry name" value="UreF"/>
    <property type="match status" value="1"/>
</dbReference>
<gene>
    <name evidence="1" type="ORF">TSACC_21209</name>
</gene>
<accession>A0A146G7E9</accession>
<dbReference type="RefSeq" id="WP_075078615.1">
    <property type="nucleotide sequence ID" value="NZ_BDCO01000002.1"/>
</dbReference>
<dbReference type="InterPro" id="IPR002639">
    <property type="entry name" value="UreF"/>
</dbReference>
<name>A0A146G7E9_TERSA</name>
<evidence type="ECO:0000313" key="2">
    <source>
        <dbReference type="Proteomes" id="UP000076023"/>
    </source>
</evidence>
<keyword evidence="2" id="KW-1185">Reference proteome</keyword>
<sequence>MMHEADNDLTTIGNPYLDVLKAVRLCHPGWESVSRVTFVATPGIATKPWDLWKKDIFDSLLAPQFLRAWASYASGNLAGWMEADRTIGEALPARAETLSRRNGQSLMKAYTVPAAEKNWTRLYTAMIEGRTHAHLATVMALRAAAFHVSPRLALSGYVLLESVGEFGSGEPQRCFEMVQACPPPDASAHLRAA</sequence>
<dbReference type="OrthoDB" id="9820244at2"/>